<accession>V4RGX7</accession>
<dbReference type="eggNOG" id="ENOG5031B0V">
    <property type="taxonomic scope" value="Bacteria"/>
</dbReference>
<organism evidence="1 2">
    <name type="scientific">Lutibaculum baratangense AMV1</name>
    <dbReference type="NCBI Taxonomy" id="631454"/>
    <lineage>
        <taxon>Bacteria</taxon>
        <taxon>Pseudomonadati</taxon>
        <taxon>Pseudomonadota</taxon>
        <taxon>Alphaproteobacteria</taxon>
        <taxon>Hyphomicrobiales</taxon>
        <taxon>Tepidamorphaceae</taxon>
        <taxon>Lutibaculum</taxon>
    </lineage>
</organism>
<sequence length="108" mass="13098">MIMARKPREKRLEERAEYQRAYRARQKAERKPSRDDVARVVLRWEIGRALTMENRKLERLERVVIEGLVEQGFDRDAAKHRFHEIVDRYEDGWNFRLKPHLRPNGDDA</sequence>
<keyword evidence="2" id="KW-1185">Reference proteome</keyword>
<evidence type="ECO:0000313" key="2">
    <source>
        <dbReference type="Proteomes" id="UP000017819"/>
    </source>
</evidence>
<proteinExistence type="predicted"/>
<dbReference type="AlphaFoldDB" id="V4RGX7"/>
<dbReference type="Proteomes" id="UP000017819">
    <property type="component" value="Unassembled WGS sequence"/>
</dbReference>
<gene>
    <name evidence="1" type="ORF">N177_4110</name>
</gene>
<comment type="caution">
    <text evidence="1">The sequence shown here is derived from an EMBL/GenBank/DDBJ whole genome shotgun (WGS) entry which is preliminary data.</text>
</comment>
<protein>
    <submittedName>
        <fullName evidence="1">Uncharacterized protein</fullName>
    </submittedName>
</protein>
<evidence type="ECO:0000313" key="1">
    <source>
        <dbReference type="EMBL" id="ESR22545.1"/>
    </source>
</evidence>
<dbReference type="EMBL" id="AWXZ01000042">
    <property type="protein sequence ID" value="ESR22545.1"/>
    <property type="molecule type" value="Genomic_DNA"/>
</dbReference>
<reference evidence="1 2" key="1">
    <citation type="journal article" date="2014" name="Genome Announc.">
        <title>Draft Genome Sequence of Lutibaculum baratangense Strain AMV1T, Isolated from a Mud Volcano in Andamans, India.</title>
        <authorList>
            <person name="Singh A."/>
            <person name="Sreenivas A."/>
            <person name="Sathyanarayana Reddy G."/>
            <person name="Pinnaka A.K."/>
            <person name="Shivaji S."/>
        </authorList>
    </citation>
    <scope>NUCLEOTIDE SEQUENCE [LARGE SCALE GENOMIC DNA]</scope>
    <source>
        <strain evidence="1 2">AMV1</strain>
    </source>
</reference>
<name>V4RGX7_9HYPH</name>